<dbReference type="RefSeq" id="XP_005778733.1">
    <property type="nucleotide sequence ID" value="XM_005778676.1"/>
</dbReference>
<dbReference type="PROSITE" id="PS51996">
    <property type="entry name" value="TR_MART"/>
    <property type="match status" value="1"/>
</dbReference>
<dbReference type="AlphaFoldDB" id="A0A0D3JS19"/>
<feature type="coiled-coil region" evidence="1">
    <location>
        <begin position="16"/>
        <end position="43"/>
    </location>
</feature>
<evidence type="ECO:0000256" key="2">
    <source>
        <dbReference type="SAM" id="MobiDB-lite"/>
    </source>
</evidence>
<dbReference type="PaxDb" id="2903-EOD26304"/>
<accession>A0A0D3JS19</accession>
<keyword evidence="1" id="KW-0175">Coiled coil</keyword>
<proteinExistence type="predicted"/>
<feature type="compositionally biased region" description="Basic and acidic residues" evidence="2">
    <location>
        <begin position="109"/>
        <end position="121"/>
    </location>
</feature>
<dbReference type="Proteomes" id="UP000013827">
    <property type="component" value="Unassembled WGS sequence"/>
</dbReference>
<sequence>MPLFCSRPSTRTRVRSEPLAAALKEQDERIKELEAEVAALGRAVHLTSDVSQGEQAVRTVHPASDVSQGEQAVRTVHPASDVSQGEQAVRTVHPASGASQGEQAVRTSMVDDRSSALEGDAPKERLEALTTAYQRLLQEESANLSAISRSSLVAMSRDGLNGCSRADAEPCDVFDCHLTGLIDSQDLPTLRIALLDAAGGGGGGAGRDFDADDPSTWCDDRLRRLDADSLVALRRTLGGGAGAGLPINQPLSIISLLDEQGQPRHGGQDISTFFFPFDKHALTHSKDAINDFVLLASAFDSPTPHNSRERLAALREHLWPKEASPMHTLRFLGDTIYSKSGGLALLHEDDIDRLEDVSKDGRFDVVRTTRKGRSRYFPIVRNEPLLEHPTIRLREGGKSKPLAVKRALLHAWPPEDGLAAATFDEGRSAAVGLEKALVKEGFDFDARCDLLGVTEKAALEKWSSRGLQDGRDARWLEAVRAETMRLVATQGGEGAAGEGDAAPLSLEALHRAVPSALWLAAPGGEAAAAEALLRELRRNVEYVSGNDAAGSAVLRDAGNLNKRLADFVAMTPARVAELTWSEVAALRLYTSSTFRLINGPLRAKLKPHPLAATAMLVSNALKKMRANHMDAVAKFRPTFLWRGMRDMAVEENFLLQGGTELACMSSSASLAVVGAYAASCTPLLFRIKVDSPMEQGADVSWVSLYPGEAEYLYPPLTFVKPLFVQDIKDVDKGRVVTVKPSFPS</sequence>
<dbReference type="EnsemblProtists" id="EOD26304">
    <property type="protein sequence ID" value="EOD26304"/>
    <property type="gene ID" value="EMIHUDRAFT_236787"/>
</dbReference>
<organism evidence="4 5">
    <name type="scientific">Emiliania huxleyi (strain CCMP1516)</name>
    <dbReference type="NCBI Taxonomy" id="280463"/>
    <lineage>
        <taxon>Eukaryota</taxon>
        <taxon>Haptista</taxon>
        <taxon>Haptophyta</taxon>
        <taxon>Prymnesiophyceae</taxon>
        <taxon>Isochrysidales</taxon>
        <taxon>Noelaerhabdaceae</taxon>
        <taxon>Emiliania</taxon>
    </lineage>
</organism>
<dbReference type="SUPFAM" id="SSF56399">
    <property type="entry name" value="ADP-ribosylation"/>
    <property type="match status" value="1"/>
</dbReference>
<dbReference type="GO" id="GO:0005576">
    <property type="term" value="C:extracellular region"/>
    <property type="evidence" value="ECO:0007669"/>
    <property type="project" value="InterPro"/>
</dbReference>
<evidence type="ECO:0000259" key="3">
    <source>
        <dbReference type="Pfam" id="PF03496"/>
    </source>
</evidence>
<evidence type="ECO:0000313" key="5">
    <source>
        <dbReference type="Proteomes" id="UP000013827"/>
    </source>
</evidence>
<protein>
    <recommendedName>
        <fullName evidence="3">ADP ribosyltransferase domain-containing protein</fullName>
    </recommendedName>
</protein>
<evidence type="ECO:0000313" key="4">
    <source>
        <dbReference type="EnsemblProtists" id="EOD26304"/>
    </source>
</evidence>
<name>A0A0D3JS19_EMIH1</name>
<feature type="region of interest" description="Disordered" evidence="2">
    <location>
        <begin position="79"/>
        <end position="121"/>
    </location>
</feature>
<dbReference type="HOGENOM" id="CLU_373611_0_0_1"/>
<feature type="compositionally biased region" description="Polar residues" evidence="2">
    <location>
        <begin position="97"/>
        <end position="106"/>
    </location>
</feature>
<reference evidence="5" key="1">
    <citation type="journal article" date="2013" name="Nature">
        <title>Pan genome of the phytoplankton Emiliania underpins its global distribution.</title>
        <authorList>
            <person name="Read B.A."/>
            <person name="Kegel J."/>
            <person name="Klute M.J."/>
            <person name="Kuo A."/>
            <person name="Lefebvre S.C."/>
            <person name="Maumus F."/>
            <person name="Mayer C."/>
            <person name="Miller J."/>
            <person name="Monier A."/>
            <person name="Salamov A."/>
            <person name="Young J."/>
            <person name="Aguilar M."/>
            <person name="Claverie J.M."/>
            <person name="Frickenhaus S."/>
            <person name="Gonzalez K."/>
            <person name="Herman E.K."/>
            <person name="Lin Y.C."/>
            <person name="Napier J."/>
            <person name="Ogata H."/>
            <person name="Sarno A.F."/>
            <person name="Shmutz J."/>
            <person name="Schroeder D."/>
            <person name="de Vargas C."/>
            <person name="Verret F."/>
            <person name="von Dassow P."/>
            <person name="Valentin K."/>
            <person name="Van de Peer Y."/>
            <person name="Wheeler G."/>
            <person name="Dacks J.B."/>
            <person name="Delwiche C.F."/>
            <person name="Dyhrman S.T."/>
            <person name="Glockner G."/>
            <person name="John U."/>
            <person name="Richards T."/>
            <person name="Worden A.Z."/>
            <person name="Zhang X."/>
            <person name="Grigoriev I.V."/>
            <person name="Allen A.E."/>
            <person name="Bidle K."/>
            <person name="Borodovsky M."/>
            <person name="Bowler C."/>
            <person name="Brownlee C."/>
            <person name="Cock J.M."/>
            <person name="Elias M."/>
            <person name="Gladyshev V.N."/>
            <person name="Groth M."/>
            <person name="Guda C."/>
            <person name="Hadaegh A."/>
            <person name="Iglesias-Rodriguez M.D."/>
            <person name="Jenkins J."/>
            <person name="Jones B.M."/>
            <person name="Lawson T."/>
            <person name="Leese F."/>
            <person name="Lindquist E."/>
            <person name="Lobanov A."/>
            <person name="Lomsadze A."/>
            <person name="Malik S.B."/>
            <person name="Marsh M.E."/>
            <person name="Mackinder L."/>
            <person name="Mock T."/>
            <person name="Mueller-Roeber B."/>
            <person name="Pagarete A."/>
            <person name="Parker M."/>
            <person name="Probert I."/>
            <person name="Quesneville H."/>
            <person name="Raines C."/>
            <person name="Rensing S.A."/>
            <person name="Riano-Pachon D.M."/>
            <person name="Richier S."/>
            <person name="Rokitta S."/>
            <person name="Shiraiwa Y."/>
            <person name="Soanes D.M."/>
            <person name="van der Giezen M."/>
            <person name="Wahlund T.M."/>
            <person name="Williams B."/>
            <person name="Wilson W."/>
            <person name="Wolfe G."/>
            <person name="Wurch L.L."/>
        </authorList>
    </citation>
    <scope>NUCLEOTIDE SEQUENCE</scope>
</reference>
<dbReference type="InterPro" id="IPR003540">
    <property type="entry name" value="ADP-ribosyltransferase"/>
</dbReference>
<reference evidence="4" key="2">
    <citation type="submission" date="2024-10" db="UniProtKB">
        <authorList>
            <consortium name="EnsemblProtists"/>
        </authorList>
    </citation>
    <scope>IDENTIFICATION</scope>
</reference>
<dbReference type="Pfam" id="PF03496">
    <property type="entry name" value="ADPrib_exo_Tox"/>
    <property type="match status" value="1"/>
</dbReference>
<dbReference type="Gene3D" id="3.90.176.10">
    <property type="entry name" value="Toxin ADP-ribosyltransferase, Chain A, domain 1"/>
    <property type="match status" value="1"/>
</dbReference>
<dbReference type="eggNOG" id="ENOG502SQ6H">
    <property type="taxonomic scope" value="Eukaryota"/>
</dbReference>
<feature type="domain" description="ADP ribosyltransferase" evidence="3">
    <location>
        <begin position="577"/>
        <end position="715"/>
    </location>
</feature>
<keyword evidence="5" id="KW-1185">Reference proteome</keyword>
<dbReference type="GeneID" id="17271850"/>
<evidence type="ECO:0000256" key="1">
    <source>
        <dbReference type="SAM" id="Coils"/>
    </source>
</evidence>
<dbReference type="KEGG" id="ehx:EMIHUDRAFT_236787"/>